<keyword evidence="6" id="KW-1185">Reference proteome</keyword>
<dbReference type="InterPro" id="IPR032875">
    <property type="entry name" value="Succ_CoA_lig_flav_dom"/>
</dbReference>
<sequence>MSLDVFFKPRSVAIVGASRSEEKVGHVILRRMVEIGFEGKIYPINPNADEILGIKCYKSISDIPESVDLVVVAVRADATPAVIEEAADKGARGALVISGGFSEVGNWELERKLVEVARKRGIRVIGPNCLGIFDPKDKIDTLFLPERVIPRPGEGKIAVITQSGSLGSTVLTMMRKEGMGISKFVSYGNRADVDEGELLEYLMEDEDTQVIAAYIESVADGRKFMESMRRASRRKPVVVLKGGKTSSGDRAVRSHTGSMAGSSEIFHSAVKQSGGIVVSSLGEFLDSTQTLVSQPPMSGDRVAVITNGGGFGILAVDALESIGFRLNPPSERLERKLREILPPYYPVGNPTDLTGDSTPEQFLEVGSIFSESGEYDALFIIPLLGVPAMIPDRTLKALSELLKSSKIPIVAVAVPTTDEVDSILRELKRRGLPVFPTPERAAYSLLSLKKYGEALKGKS</sequence>
<dbReference type="PhylomeDB" id="B1L7G3"/>
<dbReference type="InterPro" id="IPR043938">
    <property type="entry name" value="Ligase_CoA_dom"/>
</dbReference>
<evidence type="ECO:0000313" key="6">
    <source>
        <dbReference type="Proteomes" id="UP000001686"/>
    </source>
</evidence>
<protein>
    <submittedName>
        <fullName evidence="5">Acyl-CoA synthetase (NDP forming)</fullName>
    </submittedName>
</protein>
<dbReference type="InterPro" id="IPR016102">
    <property type="entry name" value="Succinyl-CoA_synth-like"/>
</dbReference>
<keyword evidence="3" id="KW-0067">ATP-binding</keyword>
<dbReference type="SMART" id="SM00881">
    <property type="entry name" value="CoA_binding"/>
    <property type="match status" value="1"/>
</dbReference>
<dbReference type="Pfam" id="PF19045">
    <property type="entry name" value="Ligase_CoA_2"/>
    <property type="match status" value="1"/>
</dbReference>
<feature type="domain" description="CoA-binding" evidence="4">
    <location>
        <begin position="6"/>
        <end position="101"/>
    </location>
</feature>
<proteinExistence type="predicted"/>
<dbReference type="Pfam" id="PF13607">
    <property type="entry name" value="Succ_CoA_lig"/>
    <property type="match status" value="1"/>
</dbReference>
<dbReference type="RefSeq" id="WP_012308687.1">
    <property type="nucleotide sequence ID" value="NC_010482.1"/>
</dbReference>
<dbReference type="STRING" id="374847.Kcr_0030"/>
<dbReference type="GeneID" id="6094967"/>
<dbReference type="GO" id="GO:0043758">
    <property type="term" value="F:acetate-CoA ligase (ADP-forming) activity"/>
    <property type="evidence" value="ECO:0007669"/>
    <property type="project" value="InterPro"/>
</dbReference>
<name>B1L7G3_KORCO</name>
<keyword evidence="1" id="KW-0436">Ligase</keyword>
<organism evidence="5 6">
    <name type="scientific">Korarchaeum cryptofilum (strain OPF8)</name>
    <dbReference type="NCBI Taxonomy" id="374847"/>
    <lineage>
        <taxon>Archaea</taxon>
        <taxon>Thermoproteota</taxon>
        <taxon>Candidatus Korarchaeia</taxon>
        <taxon>Candidatus Korarchaeales</taxon>
        <taxon>Candidatus Korarchaeaceae</taxon>
        <taxon>Candidatus Korarchaeum</taxon>
    </lineage>
</organism>
<dbReference type="Proteomes" id="UP000001686">
    <property type="component" value="Chromosome"/>
</dbReference>
<dbReference type="OrthoDB" id="18103at2157"/>
<dbReference type="EnsemblBacteria" id="ACB06790">
    <property type="protein sequence ID" value="ACB06790"/>
    <property type="gene ID" value="Kcr_0030"/>
</dbReference>
<dbReference type="Gene3D" id="3.40.50.720">
    <property type="entry name" value="NAD(P)-binding Rossmann-like Domain"/>
    <property type="match status" value="1"/>
</dbReference>
<keyword evidence="2" id="KW-0547">Nucleotide-binding</keyword>
<dbReference type="Gene3D" id="3.40.50.261">
    <property type="entry name" value="Succinyl-CoA synthetase domains"/>
    <property type="match status" value="2"/>
</dbReference>
<dbReference type="InterPro" id="IPR051538">
    <property type="entry name" value="Acyl-CoA_Synth/Transferase"/>
</dbReference>
<reference evidence="5 6" key="1">
    <citation type="journal article" date="2008" name="Proc. Natl. Acad. Sci. U.S.A.">
        <title>A korarchaeal genome reveals new insights into the evolution of the Archaea.</title>
        <authorList>
            <person name="Elkins J.G."/>
            <person name="Podar M."/>
            <person name="Graham D.E."/>
            <person name="Makarova K.S."/>
            <person name="Wolf Y."/>
            <person name="Randau L."/>
            <person name="Hedlund B.P."/>
            <person name="Brochier-Armanet C."/>
            <person name="Kunin V."/>
            <person name="Anderson I."/>
            <person name="Lapidus A."/>
            <person name="Goltsman E."/>
            <person name="Barry K."/>
            <person name="Koonin E.V."/>
            <person name="Hugenholtz P."/>
            <person name="Kyrpides N."/>
            <person name="Wanner G."/>
            <person name="Richardson P."/>
            <person name="Keller M."/>
            <person name="Stetter K.O."/>
        </authorList>
    </citation>
    <scope>NUCLEOTIDE SEQUENCE [LARGE SCALE GENOMIC DNA]</scope>
    <source>
        <strain evidence="6">OPF8</strain>
    </source>
</reference>
<dbReference type="eggNOG" id="arCOG01340">
    <property type="taxonomic scope" value="Archaea"/>
</dbReference>
<dbReference type="SUPFAM" id="SSF51735">
    <property type="entry name" value="NAD(P)-binding Rossmann-fold domains"/>
    <property type="match status" value="1"/>
</dbReference>
<evidence type="ECO:0000256" key="1">
    <source>
        <dbReference type="ARBA" id="ARBA00022598"/>
    </source>
</evidence>
<dbReference type="InParanoid" id="B1L7G3"/>
<accession>B1L7G3</accession>
<dbReference type="PANTHER" id="PTHR43334:SF2">
    <property type="entry name" value="ACETATE--COA LIGASE [ADP-FORMING]"/>
    <property type="match status" value="1"/>
</dbReference>
<evidence type="ECO:0000256" key="3">
    <source>
        <dbReference type="ARBA" id="ARBA00022840"/>
    </source>
</evidence>
<dbReference type="SUPFAM" id="SSF52210">
    <property type="entry name" value="Succinyl-CoA synthetase domains"/>
    <property type="match status" value="2"/>
</dbReference>
<evidence type="ECO:0000313" key="5">
    <source>
        <dbReference type="EMBL" id="ACB06790.1"/>
    </source>
</evidence>
<evidence type="ECO:0000259" key="4">
    <source>
        <dbReference type="SMART" id="SM00881"/>
    </source>
</evidence>
<dbReference type="EMBL" id="CP000968">
    <property type="protein sequence ID" value="ACB06790.1"/>
    <property type="molecule type" value="Genomic_DNA"/>
</dbReference>
<dbReference type="PANTHER" id="PTHR43334">
    <property type="entry name" value="ACETATE--COA LIGASE [ADP-FORMING]"/>
    <property type="match status" value="1"/>
</dbReference>
<evidence type="ECO:0000256" key="2">
    <source>
        <dbReference type="ARBA" id="ARBA00022741"/>
    </source>
</evidence>
<dbReference type="InterPro" id="IPR003781">
    <property type="entry name" value="CoA-bd"/>
</dbReference>
<dbReference type="Pfam" id="PF13380">
    <property type="entry name" value="CoA_binding_2"/>
    <property type="match status" value="1"/>
</dbReference>
<dbReference type="GO" id="GO:0005524">
    <property type="term" value="F:ATP binding"/>
    <property type="evidence" value="ECO:0007669"/>
    <property type="project" value="UniProtKB-KW"/>
</dbReference>
<dbReference type="FunCoup" id="B1L7G3">
    <property type="interactions" value="25"/>
</dbReference>
<dbReference type="HOGENOM" id="CLU_007415_2_3_2"/>
<dbReference type="AlphaFoldDB" id="B1L7G3"/>
<dbReference type="KEGG" id="kcr:Kcr_0030"/>
<gene>
    <name evidence="5" type="ordered locus">Kcr_0030</name>
</gene>
<dbReference type="InterPro" id="IPR036291">
    <property type="entry name" value="NAD(P)-bd_dom_sf"/>
</dbReference>